<dbReference type="InterPro" id="IPR036397">
    <property type="entry name" value="RNaseH_sf"/>
</dbReference>
<dbReference type="AlphaFoldDB" id="Q0QIR0"/>
<dbReference type="InterPro" id="IPR001584">
    <property type="entry name" value="Integrase_cat-core"/>
</dbReference>
<sequence>MNNDLLNQKYQCLEVDFVWTADYTEFSVVRGNKNRKESVYLLTIMDLSTRQIVAQDVRYAKGGNPLTSADLIKTLHQAMDAKQPPKIFHSDGGGQFTCSEFKQFLQENNIQQSVGNFKKLKHANQAHESFHNTLKTMCANLFTGKVEATGSELTARLTQLVKDENSDLQTTKCTILLASLIEKTKKKSPRTFPALRQFKDDPKGLFNLFHVILQEYNNRAHSYSNLAPVEAEAALVQYTQNETIPKGRSVSKLPLLIIVN</sequence>
<dbReference type="RefSeq" id="YP_684385.1">
    <property type="nucleotide sequence ID" value="NC_008256.1"/>
</dbReference>
<organism evidence="2">
    <name type="scientific">Oltmannsiellopsis viridis</name>
    <name type="common">Marine flagellate</name>
    <name type="synonym">Oltmannsiella viridis</name>
    <dbReference type="NCBI Taxonomy" id="51324"/>
    <lineage>
        <taxon>Eukaryota</taxon>
        <taxon>Viridiplantae</taxon>
        <taxon>Chlorophyta</taxon>
        <taxon>core chlorophytes</taxon>
        <taxon>Ulvophyceae</taxon>
        <taxon>OUU clade</taxon>
        <taxon>Oltmannsiellopsidales</taxon>
        <taxon>Oltmannsiellopsidaceae</taxon>
        <taxon>Oltmannsiellopsis</taxon>
    </lineage>
</organism>
<evidence type="ECO:0000259" key="1">
    <source>
        <dbReference type="PROSITE" id="PS50994"/>
    </source>
</evidence>
<proteinExistence type="predicted"/>
<dbReference type="Gene3D" id="3.30.420.10">
    <property type="entry name" value="Ribonuclease H-like superfamily/Ribonuclease H"/>
    <property type="match status" value="1"/>
</dbReference>
<feature type="domain" description="Integrase catalytic" evidence="1">
    <location>
        <begin position="10"/>
        <end position="197"/>
    </location>
</feature>
<dbReference type="GO" id="GO:0003676">
    <property type="term" value="F:nucleic acid binding"/>
    <property type="evidence" value="ECO:0007669"/>
    <property type="project" value="InterPro"/>
</dbReference>
<dbReference type="InterPro" id="IPR012337">
    <property type="entry name" value="RNaseH-like_sf"/>
</dbReference>
<dbReference type="EMBL" id="DQ365900">
    <property type="protein sequence ID" value="ABC96343.1"/>
    <property type="molecule type" value="Genomic_DNA"/>
</dbReference>
<dbReference type="PROSITE" id="PS50994">
    <property type="entry name" value="INTEGRASE"/>
    <property type="match status" value="1"/>
</dbReference>
<dbReference type="Pfam" id="PF00665">
    <property type="entry name" value="rve"/>
    <property type="match status" value="1"/>
</dbReference>
<protein>
    <submittedName>
        <fullName evidence="2">Putative integrase</fullName>
    </submittedName>
</protein>
<name>Q0QIR0_OLTVI</name>
<dbReference type="SUPFAM" id="SSF53098">
    <property type="entry name" value="Ribonuclease H-like"/>
    <property type="match status" value="1"/>
</dbReference>
<accession>Q0QIR0</accession>
<geneLocation type="mitochondrion" evidence="2"/>
<reference evidence="2" key="1">
    <citation type="journal article" date="2006" name="Curr. Genet.">
        <title>The complete mitochondrial DNA sequence of the green alga Oltmannsiellopsis viridis: evolutionary trends of the mitochondrial genome in the Ulvophyceae.</title>
        <authorList>
            <person name="Pombert J.F."/>
            <person name="Beauchamp P."/>
            <person name="Otis C."/>
            <person name="Lemieux C."/>
            <person name="Turmel M."/>
        </authorList>
    </citation>
    <scope>NUCLEOTIDE SEQUENCE</scope>
</reference>
<keyword evidence="2" id="KW-0496">Mitochondrion</keyword>
<gene>
    <name evidence="2" type="primary">orf260</name>
</gene>
<dbReference type="GeneID" id="4200900"/>
<dbReference type="PANTHER" id="PTHR46889:SF4">
    <property type="entry name" value="TRANSPOSASE INSO FOR INSERTION SEQUENCE ELEMENT IS911B-RELATED"/>
    <property type="match status" value="1"/>
</dbReference>
<dbReference type="InterPro" id="IPR050900">
    <property type="entry name" value="Transposase_IS3/IS150/IS904"/>
</dbReference>
<dbReference type="PANTHER" id="PTHR46889">
    <property type="entry name" value="TRANSPOSASE INSF FOR INSERTION SEQUENCE IS3B-RELATED"/>
    <property type="match status" value="1"/>
</dbReference>
<evidence type="ECO:0000313" key="2">
    <source>
        <dbReference type="EMBL" id="ABC96343.1"/>
    </source>
</evidence>
<reference evidence="2" key="2">
    <citation type="submission" date="2006-01" db="EMBL/GenBank/DDBJ databases">
        <authorList>
            <person name="Pombert J.-F."/>
            <person name="Beauchamp P."/>
            <person name="Otis C."/>
            <person name="Lemieux C."/>
            <person name="Turmel M."/>
        </authorList>
    </citation>
    <scope>NUCLEOTIDE SEQUENCE</scope>
</reference>
<dbReference type="GO" id="GO:0015074">
    <property type="term" value="P:DNA integration"/>
    <property type="evidence" value="ECO:0007669"/>
    <property type="project" value="InterPro"/>
</dbReference>